<reference evidence="2" key="1">
    <citation type="journal article" date="2021" name="Science">
        <title>Hunting the eagle killer: A cyanobacterial neurotoxin causes vacuolar myelinopathy.</title>
        <authorList>
            <person name="Breinlinger S."/>
            <person name="Phillips T.J."/>
            <person name="Haram B.N."/>
            <person name="Mares J."/>
            <person name="Martinez Yerena J.A."/>
            <person name="Hrouzek P."/>
            <person name="Sobotka R."/>
            <person name="Henderson W.M."/>
            <person name="Schmieder P."/>
            <person name="Williams S.M."/>
            <person name="Lauderdale J.D."/>
            <person name="Wilde H.D."/>
            <person name="Gerrin W."/>
            <person name="Kust A."/>
            <person name="Washington J.W."/>
            <person name="Wagner C."/>
            <person name="Geier B."/>
            <person name="Liebeke M."/>
            <person name="Enke H."/>
            <person name="Niedermeyer T.H.J."/>
            <person name="Wilde S.B."/>
        </authorList>
    </citation>
    <scope>NUCLEOTIDE SEQUENCE [LARGE SCALE GENOMIC DNA]</scope>
    <source>
        <strain evidence="2">Thurmond2011</strain>
    </source>
</reference>
<dbReference type="Gene3D" id="2.30.130.30">
    <property type="entry name" value="Hypothetical protein"/>
    <property type="match status" value="1"/>
</dbReference>
<organism evidence="1 2">
    <name type="scientific">Aetokthonos hydrillicola Thurmond2011</name>
    <dbReference type="NCBI Taxonomy" id="2712845"/>
    <lineage>
        <taxon>Bacteria</taxon>
        <taxon>Bacillati</taxon>
        <taxon>Cyanobacteriota</taxon>
        <taxon>Cyanophyceae</taxon>
        <taxon>Nostocales</taxon>
        <taxon>Hapalosiphonaceae</taxon>
        <taxon>Aetokthonos</taxon>
    </lineage>
</organism>
<sequence length="160" mass="18517">MSCNILLISVKPKYAYKIFEERTKQVELRRVRTRLKKGDIVLVYVTSPEKAFLGFAEVDAVMEKAATNTELKQFWKEVKDYAGISHKEFYQYYKGASVAVGFFLKNIKKFDHPIGLESLKQKISYLRPPQSYRYLNELEYRTILALGGEKFAVSANKSDP</sequence>
<name>A0AAP5I688_9CYAN</name>
<accession>A0AAP5I688</accession>
<proteinExistence type="predicted"/>
<dbReference type="AlphaFoldDB" id="A0AAP5I688"/>
<dbReference type="InterPro" id="IPR015947">
    <property type="entry name" value="PUA-like_sf"/>
</dbReference>
<comment type="caution">
    <text evidence="1">The sequence shown here is derived from an EMBL/GenBank/DDBJ whole genome shotgun (WGS) entry which is preliminary data.</text>
</comment>
<dbReference type="RefSeq" id="WP_208345532.1">
    <property type="nucleotide sequence ID" value="NZ_CAWQFN010000688.1"/>
</dbReference>
<keyword evidence="2" id="KW-1185">Reference proteome</keyword>
<dbReference type="EMBL" id="JAALHA020000005">
    <property type="protein sequence ID" value="MDR9895480.1"/>
    <property type="molecule type" value="Genomic_DNA"/>
</dbReference>
<evidence type="ECO:0000313" key="2">
    <source>
        <dbReference type="Proteomes" id="UP000667802"/>
    </source>
</evidence>
<evidence type="ECO:0000313" key="1">
    <source>
        <dbReference type="EMBL" id="MDR9895480.1"/>
    </source>
</evidence>
<gene>
    <name evidence="1" type="ORF">G7B40_013010</name>
</gene>
<dbReference type="Proteomes" id="UP000667802">
    <property type="component" value="Unassembled WGS sequence"/>
</dbReference>
<dbReference type="SUPFAM" id="SSF88697">
    <property type="entry name" value="PUA domain-like"/>
    <property type="match status" value="1"/>
</dbReference>
<protein>
    <submittedName>
        <fullName evidence="1">EVE domain-containing protein</fullName>
    </submittedName>
</protein>